<evidence type="ECO:0000313" key="2">
    <source>
        <dbReference type="EMBL" id="KAF6296068.1"/>
    </source>
</evidence>
<dbReference type="Proteomes" id="UP000527355">
    <property type="component" value="Unassembled WGS sequence"/>
</dbReference>
<feature type="region of interest" description="Disordered" evidence="1">
    <location>
        <begin position="137"/>
        <end position="158"/>
    </location>
</feature>
<keyword evidence="3" id="KW-1185">Reference proteome</keyword>
<comment type="caution">
    <text evidence="2">The sequence shown here is derived from an EMBL/GenBank/DDBJ whole genome shotgun (WGS) entry which is preliminary data.</text>
</comment>
<gene>
    <name evidence="2" type="ORF">mMyoMyo1_009190</name>
</gene>
<evidence type="ECO:0000256" key="1">
    <source>
        <dbReference type="SAM" id="MobiDB-lite"/>
    </source>
</evidence>
<dbReference type="AlphaFoldDB" id="A0A7J7T5U8"/>
<proteinExistence type="predicted"/>
<accession>A0A7J7T5U8</accession>
<evidence type="ECO:0000313" key="3">
    <source>
        <dbReference type="Proteomes" id="UP000527355"/>
    </source>
</evidence>
<dbReference type="EMBL" id="JABWUV010000017">
    <property type="protein sequence ID" value="KAF6296068.1"/>
    <property type="molecule type" value="Genomic_DNA"/>
</dbReference>
<name>A0A7J7T5U8_MYOMY</name>
<sequence>MMPLDPCSPGKWFPMEFIDSTFRLAQSLWCLTGMVGWGCLASAQLACAPPLPGEQRGVSEALLATCSPATRRTSPAPAVLPFACLPTEQSRRERPPKQGWLCLQQAPWDGRAWGPGTEPVSPLQHLAHWSLEPALGSCHHPGGSPGTVRELGHQATGP</sequence>
<protein>
    <submittedName>
        <fullName evidence="2">Uncharacterized protein</fullName>
    </submittedName>
</protein>
<organism evidence="2 3">
    <name type="scientific">Myotis myotis</name>
    <name type="common">Greater mouse-eared bat</name>
    <name type="synonym">Vespertilio myotis</name>
    <dbReference type="NCBI Taxonomy" id="51298"/>
    <lineage>
        <taxon>Eukaryota</taxon>
        <taxon>Metazoa</taxon>
        <taxon>Chordata</taxon>
        <taxon>Craniata</taxon>
        <taxon>Vertebrata</taxon>
        <taxon>Euteleostomi</taxon>
        <taxon>Mammalia</taxon>
        <taxon>Eutheria</taxon>
        <taxon>Laurasiatheria</taxon>
        <taxon>Chiroptera</taxon>
        <taxon>Yangochiroptera</taxon>
        <taxon>Vespertilionidae</taxon>
        <taxon>Myotis</taxon>
    </lineage>
</organism>
<reference evidence="2 3" key="1">
    <citation type="journal article" date="2020" name="Nature">
        <title>Six reference-quality genomes reveal evolution of bat adaptations.</title>
        <authorList>
            <person name="Jebb D."/>
            <person name="Huang Z."/>
            <person name="Pippel M."/>
            <person name="Hughes G.M."/>
            <person name="Lavrichenko K."/>
            <person name="Devanna P."/>
            <person name="Winkler S."/>
            <person name="Jermiin L.S."/>
            <person name="Skirmuntt E.C."/>
            <person name="Katzourakis A."/>
            <person name="Burkitt-Gray L."/>
            <person name="Ray D.A."/>
            <person name="Sullivan K.A.M."/>
            <person name="Roscito J.G."/>
            <person name="Kirilenko B.M."/>
            <person name="Davalos L.M."/>
            <person name="Corthals A.P."/>
            <person name="Power M.L."/>
            <person name="Jones G."/>
            <person name="Ransome R.D."/>
            <person name="Dechmann D.K.N."/>
            <person name="Locatelli A.G."/>
            <person name="Puechmaille S.J."/>
            <person name="Fedrigo O."/>
            <person name="Jarvis E.D."/>
            <person name="Hiller M."/>
            <person name="Vernes S.C."/>
            <person name="Myers E.W."/>
            <person name="Teeling E.C."/>
        </authorList>
    </citation>
    <scope>NUCLEOTIDE SEQUENCE [LARGE SCALE GENOMIC DNA]</scope>
    <source>
        <strain evidence="2">MMyoMyo1</strain>
        <tissue evidence="2">Flight muscle</tissue>
    </source>
</reference>